<dbReference type="Proteomes" id="UP000235460">
    <property type="component" value="Unassembled WGS sequence"/>
</dbReference>
<feature type="coiled-coil region" evidence="1">
    <location>
        <begin position="27"/>
        <end position="61"/>
    </location>
</feature>
<name>A0A2N7PP08_9BACT</name>
<dbReference type="AlphaFoldDB" id="A0A2N7PP08"/>
<sequence length="241" mass="27764">MKFRLTFLVLISLIFIFSNLGVPQTIKKDTYNKVKNKKDLLNKLESRKKSLKNEREKFLKLYIALYIKKLYKKDVYQFFKESDYLVLLSSEERFKLIEKALIKKMLNLKKEEEAIEVAYNKILKDIERGKQREKLEEQKAYAINPLDGKPIKLGSHILKAKGPLSVLAPIAGIVKGIVYKQNHIRIVIENEKCKAIISGLDDVLVSAGESVLRKQIIGSIKENKNLSFSVDCKETVFSKTL</sequence>
<dbReference type="EMBL" id="PNIK01000045">
    <property type="protein sequence ID" value="PMP67568.1"/>
    <property type="molecule type" value="Genomic_DNA"/>
</dbReference>
<evidence type="ECO:0000256" key="1">
    <source>
        <dbReference type="SAM" id="Coils"/>
    </source>
</evidence>
<evidence type="ECO:0000313" key="2">
    <source>
        <dbReference type="EMBL" id="PMP67568.1"/>
    </source>
</evidence>
<protein>
    <submittedName>
        <fullName evidence="2">Uncharacterized protein</fullName>
    </submittedName>
</protein>
<keyword evidence="1" id="KW-0175">Coiled coil</keyword>
<gene>
    <name evidence="2" type="ORF">C0190_03010</name>
</gene>
<proteinExistence type="predicted"/>
<evidence type="ECO:0000313" key="3">
    <source>
        <dbReference type="Proteomes" id="UP000235460"/>
    </source>
</evidence>
<accession>A0A2N7PP08</accession>
<organism evidence="2 3">
    <name type="scientific">Thermodesulfobacterium geofontis</name>
    <dbReference type="NCBI Taxonomy" id="1295609"/>
    <lineage>
        <taxon>Bacteria</taxon>
        <taxon>Pseudomonadati</taxon>
        <taxon>Thermodesulfobacteriota</taxon>
        <taxon>Thermodesulfobacteria</taxon>
        <taxon>Thermodesulfobacteriales</taxon>
        <taxon>Thermodesulfobacteriaceae</taxon>
        <taxon>Thermodesulfobacterium</taxon>
    </lineage>
</organism>
<comment type="caution">
    <text evidence="2">The sequence shown here is derived from an EMBL/GenBank/DDBJ whole genome shotgun (WGS) entry which is preliminary data.</text>
</comment>
<reference evidence="2 3" key="1">
    <citation type="submission" date="2018-01" db="EMBL/GenBank/DDBJ databases">
        <title>Metagenomic assembled genomes from two thermal pools in the Uzon Caldera, Kamchatka, Russia.</title>
        <authorList>
            <person name="Wilkins L."/>
            <person name="Ettinger C."/>
        </authorList>
    </citation>
    <scope>NUCLEOTIDE SEQUENCE [LARGE SCALE GENOMIC DNA]</scope>
    <source>
        <strain evidence="2">ZAV-08</strain>
    </source>
</reference>